<dbReference type="AlphaFoldDB" id="A0A222VMR5"/>
<evidence type="ECO:0000313" key="2">
    <source>
        <dbReference type="Proteomes" id="UP000199494"/>
    </source>
</evidence>
<dbReference type="KEGG" id="pmad:BAY61_09695"/>
<accession>A0A222VMR5</accession>
<protein>
    <submittedName>
        <fullName evidence="1">S-adenosyl methyltransferase</fullName>
    </submittedName>
</protein>
<dbReference type="SUPFAM" id="SSF53335">
    <property type="entry name" value="S-adenosyl-L-methionine-dependent methyltransferases"/>
    <property type="match status" value="1"/>
</dbReference>
<dbReference type="GO" id="GO:0008168">
    <property type="term" value="F:methyltransferase activity"/>
    <property type="evidence" value="ECO:0007669"/>
    <property type="project" value="UniProtKB-KW"/>
</dbReference>
<dbReference type="OrthoDB" id="5175904at2"/>
<dbReference type="InterPro" id="IPR006764">
    <property type="entry name" value="SAM_dep_MeTrfase_SAV2177_type"/>
</dbReference>
<keyword evidence="1" id="KW-0489">Methyltransferase</keyword>
<dbReference type="Pfam" id="PF04672">
    <property type="entry name" value="Methyltransf_19"/>
    <property type="match status" value="1"/>
</dbReference>
<sequence length="277" mass="29956">MIQRAPSSVPVGVDPTRASIARVYDAALGGSDNYAIDRDVLATVARFAPEVNDLAVSNRRFLVRVVHAMASFGIRQFLDCGSGLPTADNTHQVAQRERGDAVVVYVDNDPVVIAHGEAMLLDNDLTHIAAADIFRPGDVLGHPTVTARIDFSEPIGLLHSGIWHHYLGDDIPALMGQYIDALPSGSVVALSHFLDPETEQLSKLARRMESAFVHSAMGSGRFRTRAEIAAMLPGLDVVKPSENAEAGVELCDLWQREHPGELNQVQRCIAAIVGRKP</sequence>
<dbReference type="GO" id="GO:0032259">
    <property type="term" value="P:methylation"/>
    <property type="evidence" value="ECO:0007669"/>
    <property type="project" value="UniProtKB-KW"/>
</dbReference>
<dbReference type="InterPro" id="IPR029063">
    <property type="entry name" value="SAM-dependent_MTases_sf"/>
</dbReference>
<organism evidence="1 2">
    <name type="scientific">Prauserella marina</name>
    <dbReference type="NCBI Taxonomy" id="530584"/>
    <lineage>
        <taxon>Bacteria</taxon>
        <taxon>Bacillati</taxon>
        <taxon>Actinomycetota</taxon>
        <taxon>Actinomycetes</taxon>
        <taxon>Pseudonocardiales</taxon>
        <taxon>Pseudonocardiaceae</taxon>
        <taxon>Prauserella</taxon>
    </lineage>
</organism>
<dbReference type="RefSeq" id="WP_091795348.1">
    <property type="nucleotide sequence ID" value="NZ_CP016353.1"/>
</dbReference>
<reference evidence="1 2" key="1">
    <citation type="submission" date="2016-10" db="EMBL/GenBank/DDBJ databases">
        <authorList>
            <person name="de Groot N.N."/>
        </authorList>
    </citation>
    <scope>NUCLEOTIDE SEQUENCE [LARGE SCALE GENOMIC DNA]</scope>
    <source>
        <strain evidence="1 2">CGMCC 4.5506</strain>
    </source>
</reference>
<evidence type="ECO:0000313" key="1">
    <source>
        <dbReference type="EMBL" id="SDC06776.1"/>
    </source>
</evidence>
<dbReference type="STRING" id="530584.SAMN05421630_101300"/>
<dbReference type="Proteomes" id="UP000199494">
    <property type="component" value="Unassembled WGS sequence"/>
</dbReference>
<keyword evidence="1" id="KW-0808">Transferase</keyword>
<name>A0A222VMR5_9PSEU</name>
<dbReference type="EMBL" id="FMZE01000001">
    <property type="protein sequence ID" value="SDC06776.1"/>
    <property type="molecule type" value="Genomic_DNA"/>
</dbReference>
<dbReference type="Gene3D" id="3.40.50.150">
    <property type="entry name" value="Vaccinia Virus protein VP39"/>
    <property type="match status" value="1"/>
</dbReference>
<keyword evidence="2" id="KW-1185">Reference proteome</keyword>
<proteinExistence type="predicted"/>
<gene>
    <name evidence="1" type="ORF">SAMN05421630_101300</name>
</gene>
<dbReference type="PIRSF" id="PIRSF017393">
    <property type="entry name" value="MTase_SAV2177"/>
    <property type="match status" value="1"/>
</dbReference>